<dbReference type="PROSITE" id="PS51257">
    <property type="entry name" value="PROKAR_LIPOPROTEIN"/>
    <property type="match status" value="1"/>
</dbReference>
<dbReference type="SUPFAM" id="SSF49299">
    <property type="entry name" value="PKD domain"/>
    <property type="match status" value="1"/>
</dbReference>
<dbReference type="RefSeq" id="WP_190891797.1">
    <property type="nucleotide sequence ID" value="NZ_JACWZY010000038.1"/>
</dbReference>
<dbReference type="AlphaFoldDB" id="A0A927GA28"/>
<keyword evidence="3" id="KW-1185">Reference proteome</keyword>
<dbReference type="PROSITE" id="PS50093">
    <property type="entry name" value="PKD"/>
    <property type="match status" value="1"/>
</dbReference>
<name>A0A927GA28_9BACT</name>
<organism evidence="2 3">
    <name type="scientific">Spirosoma profusum</name>
    <dbReference type="NCBI Taxonomy" id="2771354"/>
    <lineage>
        <taxon>Bacteria</taxon>
        <taxon>Pseudomonadati</taxon>
        <taxon>Bacteroidota</taxon>
        <taxon>Cytophagia</taxon>
        <taxon>Cytophagales</taxon>
        <taxon>Cytophagaceae</taxon>
        <taxon>Spirosoma</taxon>
    </lineage>
</organism>
<proteinExistence type="predicted"/>
<reference evidence="2" key="1">
    <citation type="submission" date="2020-09" db="EMBL/GenBank/DDBJ databases">
        <authorList>
            <person name="Kim M.K."/>
        </authorList>
    </citation>
    <scope>NUCLEOTIDE SEQUENCE</scope>
    <source>
        <strain evidence="2">BT702</strain>
    </source>
</reference>
<evidence type="ECO:0000259" key="1">
    <source>
        <dbReference type="PROSITE" id="PS50093"/>
    </source>
</evidence>
<dbReference type="EMBL" id="JACWZY010000038">
    <property type="protein sequence ID" value="MBD2704874.1"/>
    <property type="molecule type" value="Genomic_DNA"/>
</dbReference>
<dbReference type="InterPro" id="IPR022409">
    <property type="entry name" value="PKD/Chitinase_dom"/>
</dbReference>
<protein>
    <submittedName>
        <fullName evidence="2">PKD domain-containing protein</fullName>
    </submittedName>
</protein>
<dbReference type="Pfam" id="PF00801">
    <property type="entry name" value="PKD"/>
    <property type="match status" value="1"/>
</dbReference>
<evidence type="ECO:0000313" key="2">
    <source>
        <dbReference type="EMBL" id="MBD2704874.1"/>
    </source>
</evidence>
<dbReference type="Proteomes" id="UP000598820">
    <property type="component" value="Unassembled WGS sequence"/>
</dbReference>
<dbReference type="SUPFAM" id="SSF55486">
    <property type="entry name" value="Metalloproteases ('zincins'), catalytic domain"/>
    <property type="match status" value="1"/>
</dbReference>
<evidence type="ECO:0000313" key="3">
    <source>
        <dbReference type="Proteomes" id="UP000598820"/>
    </source>
</evidence>
<dbReference type="InterPro" id="IPR035986">
    <property type="entry name" value="PKD_dom_sf"/>
</dbReference>
<dbReference type="CDD" id="cd00146">
    <property type="entry name" value="PKD"/>
    <property type="match status" value="1"/>
</dbReference>
<dbReference type="InterPro" id="IPR000601">
    <property type="entry name" value="PKD_dom"/>
</dbReference>
<feature type="domain" description="PKD" evidence="1">
    <location>
        <begin position="46"/>
        <end position="109"/>
    </location>
</feature>
<accession>A0A927GA28</accession>
<sequence>MKPPIYVFILVTLASFSCKKTEDDMGPVVKPSGLFTYRAVPDGDGTVAFAADSSQQFREFSWDFGDGTTATLSTPKTVHIFKKNTTYQVRLVAKNNVGQVAETKSIAVTNRFARVFEDLPASERDTIRVLYVLTSARPELGYRTIYDNPDKPLYDLHLNRVFTQFLQRSLSGYPTELDRLVFKGIPYVLSPEDTLAFYNNNDPDAFFRSLMNKPQHPLYQKILAKKRQAAAARVVFMMVNPLVVVKVNDRLYSTAFKYNYAGYANYEAGYIAAFDNLGVVTHEMGHSFGLMHETQRDSRYRPLMSAPETQVIGGEPGVYNIYREFQYKGTEYQLGYLRQPNDIYAWVPQYWQSIVYPNSQVIATMTVRDIATTPYYKPGITLATTLTQALVDQYLIKVVPGLTTSLLENAKPNGRQGIDTTQPTYVACPLRQQ</sequence>
<comment type="caution">
    <text evidence="2">The sequence shown here is derived from an EMBL/GenBank/DDBJ whole genome shotgun (WGS) entry which is preliminary data.</text>
</comment>
<dbReference type="InterPro" id="IPR013783">
    <property type="entry name" value="Ig-like_fold"/>
</dbReference>
<gene>
    <name evidence="2" type="ORF">IC229_29855</name>
</gene>
<dbReference type="Gene3D" id="2.60.40.10">
    <property type="entry name" value="Immunoglobulins"/>
    <property type="match status" value="1"/>
</dbReference>
<dbReference type="SMART" id="SM00089">
    <property type="entry name" value="PKD"/>
    <property type="match status" value="1"/>
</dbReference>